<dbReference type="GO" id="GO:0051010">
    <property type="term" value="F:microtubule plus-end binding"/>
    <property type="evidence" value="ECO:0007669"/>
    <property type="project" value="TreeGrafter"/>
</dbReference>
<dbReference type="FunFam" id="2.30.30.190:FF:000013">
    <property type="entry name" value="Tubulin-folding cofactor B"/>
    <property type="match status" value="1"/>
</dbReference>
<evidence type="ECO:0000259" key="5">
    <source>
        <dbReference type="PROSITE" id="PS50245"/>
    </source>
</evidence>
<comment type="similarity">
    <text evidence="4">Belongs to the TBCB family.</text>
</comment>
<protein>
    <recommendedName>
        <fullName evidence="5">CAP-Gly domain-containing protein</fullName>
    </recommendedName>
</protein>
<feature type="domain" description="CAP-Gly" evidence="5">
    <location>
        <begin position="179"/>
        <end position="221"/>
    </location>
</feature>
<dbReference type="InterPro" id="IPR036859">
    <property type="entry name" value="CAP-Gly_dom_sf"/>
</dbReference>
<dbReference type="PANTHER" id="PTHR18916">
    <property type="entry name" value="DYNACTIN 1-RELATED MICROTUBULE-BINDING"/>
    <property type="match status" value="1"/>
</dbReference>
<evidence type="ECO:0000256" key="1">
    <source>
        <dbReference type="ARBA" id="ARBA00004496"/>
    </source>
</evidence>
<dbReference type="Gene3D" id="2.30.30.190">
    <property type="entry name" value="CAP Gly-rich-like domain"/>
    <property type="match status" value="1"/>
</dbReference>
<dbReference type="CDD" id="cd01789">
    <property type="entry name" value="Ubl_TBCB"/>
    <property type="match status" value="1"/>
</dbReference>
<proteinExistence type="inferred from homology"/>
<dbReference type="GO" id="GO:0005829">
    <property type="term" value="C:cytosol"/>
    <property type="evidence" value="ECO:0007669"/>
    <property type="project" value="UniProtKB-ARBA"/>
</dbReference>
<dbReference type="Gene3D" id="3.10.20.90">
    <property type="entry name" value="Phosphatidylinositol 3-kinase Catalytic Subunit, Chain A, domain 1"/>
    <property type="match status" value="1"/>
</dbReference>
<evidence type="ECO:0000313" key="6">
    <source>
        <dbReference type="EMBL" id="CAD7628171.1"/>
    </source>
</evidence>
<dbReference type="GO" id="GO:0005634">
    <property type="term" value="C:nucleus"/>
    <property type="evidence" value="ECO:0007669"/>
    <property type="project" value="TreeGrafter"/>
</dbReference>
<dbReference type="InterPro" id="IPR045172">
    <property type="entry name" value="TBCB_Ubl"/>
</dbReference>
<dbReference type="EMBL" id="CAJPIZ010005429">
    <property type="protein sequence ID" value="CAG2108601.1"/>
    <property type="molecule type" value="Genomic_DNA"/>
</dbReference>
<evidence type="ECO:0000313" key="7">
    <source>
        <dbReference type="Proteomes" id="UP000759131"/>
    </source>
</evidence>
<dbReference type="SUPFAM" id="SSF54236">
    <property type="entry name" value="Ubiquitin-like"/>
    <property type="match status" value="1"/>
</dbReference>
<reference evidence="6" key="1">
    <citation type="submission" date="2020-11" db="EMBL/GenBank/DDBJ databases">
        <authorList>
            <person name="Tran Van P."/>
        </authorList>
    </citation>
    <scope>NUCLEOTIDE SEQUENCE</scope>
</reference>
<dbReference type="SUPFAM" id="SSF74924">
    <property type="entry name" value="Cap-Gly domain"/>
    <property type="match status" value="1"/>
</dbReference>
<dbReference type="PROSITE" id="PS50245">
    <property type="entry name" value="CAP_GLY_2"/>
    <property type="match status" value="1"/>
</dbReference>
<dbReference type="GO" id="GO:0007021">
    <property type="term" value="P:tubulin complex assembly"/>
    <property type="evidence" value="ECO:0007669"/>
    <property type="project" value="InterPro"/>
</dbReference>
<evidence type="ECO:0000256" key="3">
    <source>
        <dbReference type="ARBA" id="ARBA00023186"/>
    </source>
</evidence>
<dbReference type="SMART" id="SM01052">
    <property type="entry name" value="CAP_GLY"/>
    <property type="match status" value="1"/>
</dbReference>
<comment type="subcellular location">
    <subcellularLocation>
        <location evidence="1">Cytoplasm</location>
    </subcellularLocation>
</comment>
<dbReference type="GO" id="GO:0043014">
    <property type="term" value="F:alpha-tubulin binding"/>
    <property type="evidence" value="ECO:0007669"/>
    <property type="project" value="InterPro"/>
</dbReference>
<dbReference type="PANTHER" id="PTHR18916:SF85">
    <property type="entry name" value="TUBULIN-FOLDING COFACTOR B"/>
    <property type="match status" value="1"/>
</dbReference>
<dbReference type="AlphaFoldDB" id="A0A7R9KRP4"/>
<keyword evidence="3" id="KW-0143">Chaperone</keyword>
<dbReference type="GO" id="GO:0005938">
    <property type="term" value="C:cell cortex"/>
    <property type="evidence" value="ECO:0007669"/>
    <property type="project" value="TreeGrafter"/>
</dbReference>
<dbReference type="InterPro" id="IPR000626">
    <property type="entry name" value="Ubiquitin-like_dom"/>
</dbReference>
<gene>
    <name evidence="6" type="ORF">OSB1V03_LOCUS8593</name>
</gene>
<dbReference type="GO" id="GO:0035371">
    <property type="term" value="C:microtubule plus-end"/>
    <property type="evidence" value="ECO:0007669"/>
    <property type="project" value="TreeGrafter"/>
</dbReference>
<evidence type="ECO:0000256" key="4">
    <source>
        <dbReference type="ARBA" id="ARBA00025779"/>
    </source>
</evidence>
<keyword evidence="2" id="KW-0963">Cytoplasm</keyword>
<dbReference type="GO" id="GO:0031122">
    <property type="term" value="P:cytoplasmic microtubule organization"/>
    <property type="evidence" value="ECO:0007669"/>
    <property type="project" value="TreeGrafter"/>
</dbReference>
<dbReference type="Pfam" id="PF01302">
    <property type="entry name" value="CAP_GLY"/>
    <property type="match status" value="1"/>
</dbReference>
<name>A0A7R9KRP4_9ACAR</name>
<dbReference type="GO" id="GO:0007023">
    <property type="term" value="P:post-chaperonin tubulin folding pathway"/>
    <property type="evidence" value="ECO:0007669"/>
    <property type="project" value="InterPro"/>
</dbReference>
<accession>A0A7R9KRP4</accession>
<dbReference type="Proteomes" id="UP000759131">
    <property type="component" value="Unassembled WGS sequence"/>
</dbReference>
<dbReference type="InterPro" id="IPR000938">
    <property type="entry name" value="CAP-Gly_domain"/>
</dbReference>
<keyword evidence="7" id="KW-1185">Reference proteome</keyword>
<dbReference type="OrthoDB" id="5295208at2759"/>
<organism evidence="6">
    <name type="scientific">Medioppia subpectinata</name>
    <dbReference type="NCBI Taxonomy" id="1979941"/>
    <lineage>
        <taxon>Eukaryota</taxon>
        <taxon>Metazoa</taxon>
        <taxon>Ecdysozoa</taxon>
        <taxon>Arthropoda</taxon>
        <taxon>Chelicerata</taxon>
        <taxon>Arachnida</taxon>
        <taxon>Acari</taxon>
        <taxon>Acariformes</taxon>
        <taxon>Sarcoptiformes</taxon>
        <taxon>Oribatida</taxon>
        <taxon>Brachypylina</taxon>
        <taxon>Oppioidea</taxon>
        <taxon>Oppiidae</taxon>
        <taxon>Medioppia</taxon>
    </lineage>
</organism>
<dbReference type="EMBL" id="OC860004">
    <property type="protein sequence ID" value="CAD7628171.1"/>
    <property type="molecule type" value="Genomic_DNA"/>
</dbReference>
<dbReference type="PROSITE" id="PS00845">
    <property type="entry name" value="CAP_GLY_1"/>
    <property type="match status" value="1"/>
</dbReference>
<dbReference type="Pfam" id="PF14560">
    <property type="entry name" value="Ubiquitin_2"/>
    <property type="match status" value="1"/>
</dbReference>
<evidence type="ECO:0000256" key="2">
    <source>
        <dbReference type="ARBA" id="ARBA00022490"/>
    </source>
</evidence>
<sequence length="241" mass="26786">MADILASNETVLLSITTDHNSFATERRFPSNLLISDLKAKLELITGASNETMDLQVLDSNHDLVMKLDDNGRRLKSYLSDNQNQLNVHVLDTTVKVGDFEDVSGVPKFELSQQEYEKRGDSVLAFKQKNKIGRFGDPDGAGGDDPMSDGLRECDINVGQRCEVCVKGSARRRATVMFVGNTHFKSGLWIGVQYDEPLGKNDGSVDGKRYFNCRSKYGGFIRPNDCIIGDFPEIGFDSDDEM</sequence>
<dbReference type="InterPro" id="IPR029071">
    <property type="entry name" value="Ubiquitin-like_domsf"/>
</dbReference>